<keyword evidence="3" id="KW-1185">Reference proteome</keyword>
<dbReference type="InterPro" id="IPR013584">
    <property type="entry name" value="RAP"/>
</dbReference>
<dbReference type="InterPro" id="IPR050870">
    <property type="entry name" value="FAST_kinase"/>
</dbReference>
<proteinExistence type="predicted"/>
<dbReference type="PANTHER" id="PTHR21228">
    <property type="entry name" value="FAST LEU-RICH DOMAIN-CONTAINING"/>
    <property type="match status" value="1"/>
</dbReference>
<evidence type="ECO:0000313" key="2">
    <source>
        <dbReference type="EMBL" id="KAL3783121.1"/>
    </source>
</evidence>
<organism evidence="2 3">
    <name type="scientific">Cyclotella cryptica</name>
    <dbReference type="NCBI Taxonomy" id="29204"/>
    <lineage>
        <taxon>Eukaryota</taxon>
        <taxon>Sar</taxon>
        <taxon>Stramenopiles</taxon>
        <taxon>Ochrophyta</taxon>
        <taxon>Bacillariophyta</taxon>
        <taxon>Coscinodiscophyceae</taxon>
        <taxon>Thalassiosirophycidae</taxon>
        <taxon>Stephanodiscales</taxon>
        <taxon>Stephanodiscaceae</taxon>
        <taxon>Cyclotella</taxon>
    </lineage>
</organism>
<dbReference type="PROSITE" id="PS51286">
    <property type="entry name" value="RAP"/>
    <property type="match status" value="1"/>
</dbReference>
<dbReference type="AlphaFoldDB" id="A0ABD3P7G6"/>
<evidence type="ECO:0000259" key="1">
    <source>
        <dbReference type="PROSITE" id="PS51286"/>
    </source>
</evidence>
<comment type="caution">
    <text evidence="2">The sequence shown here is derived from an EMBL/GenBank/DDBJ whole genome shotgun (WGS) entry which is preliminary data.</text>
</comment>
<dbReference type="Pfam" id="PF08373">
    <property type="entry name" value="RAP"/>
    <property type="match status" value="1"/>
</dbReference>
<reference evidence="2 3" key="1">
    <citation type="journal article" date="2020" name="G3 (Bethesda)">
        <title>Improved Reference Genome for Cyclotella cryptica CCMP332, a Model for Cell Wall Morphogenesis, Salinity Adaptation, and Lipid Production in Diatoms (Bacillariophyta).</title>
        <authorList>
            <person name="Roberts W.R."/>
            <person name="Downey K.M."/>
            <person name="Ruck E.C."/>
            <person name="Traller J.C."/>
            <person name="Alverson A.J."/>
        </authorList>
    </citation>
    <scope>NUCLEOTIDE SEQUENCE [LARGE SCALE GENOMIC DNA]</scope>
    <source>
        <strain evidence="2 3">CCMP332</strain>
    </source>
</reference>
<dbReference type="EMBL" id="JABMIG020000268">
    <property type="protein sequence ID" value="KAL3783121.1"/>
    <property type="molecule type" value="Genomic_DNA"/>
</dbReference>
<accession>A0ABD3P7G6</accession>
<dbReference type="Proteomes" id="UP001516023">
    <property type="component" value="Unassembled WGS sequence"/>
</dbReference>
<protein>
    <recommendedName>
        <fullName evidence="1">RAP domain-containing protein</fullName>
    </recommendedName>
</protein>
<feature type="domain" description="RAP" evidence="1">
    <location>
        <begin position="781"/>
        <end position="839"/>
    </location>
</feature>
<dbReference type="PANTHER" id="PTHR21228:SF40">
    <property type="entry name" value="LD45607P"/>
    <property type="match status" value="1"/>
</dbReference>
<name>A0ABD3P7G6_9STRA</name>
<evidence type="ECO:0000313" key="3">
    <source>
        <dbReference type="Proteomes" id="UP001516023"/>
    </source>
</evidence>
<gene>
    <name evidence="2" type="ORF">HJC23_012457</name>
</gene>
<sequence length="845" mass="95082">MQLFDSQCSTHLSRSYVLLHYGDIARNTMEQVSHSNLFQSVGNAVTWIPELVVYNAKSIMDLVWAYTTLDESHPKLCKKVAQYIVNSDGIVFNPHELSTIAWAFAPLNELHPELFPKIGGIIVASNLKLCALRAQDLTNAIWAFAALNVQHSSLFTKAGDAILEIRDCTLLEPQDFSNAAWAFASTNTQHPHLFKKIGDSMAFSNLDACAPLVWAYTHLKGDFTTFSTQDLSNVAWLCASVNQPPSRFSMKAADAIASRNDFTLLNPEDLLKLVWAYATAKSMGENFFELDDLTPFSYQDVVHLLWAYSLASTQNPVWFALVGKAIVANEHYIILFEEIVSFNCCSCICLRKCDSPFFHWVENVTTSSDDFKILTVRALSSIAWAYASVNMTHPSLLDKVGTCIVARDDLSSFTPWMLSEMICSYATLDKSNLGLFKTVGDTIVAMNDMSTFTLFDLSSILWAYATAKVAHNCLYKKVEEAVLSRDDISVLTPRGFSKIAWAYITAATMHSSLFRKIGHECPHLFYDTGDAIAESNDYPNPNPNIMWAFATANVMHHGLFERVSQAVAVYDIMKMDNPQALLRLALAYALRFEGNQRKTTVRCLLRRIGDVIVARADNDLISNTSEDLSKAFWAYTRTNVQHPGLFRKIGDVLFNSEDLSGLTHRDVFSIVWAFDTACESQPDLLKKIAEITSRQKMEFAHHEMSLLHQWHLWQTGERSKPGLPISLEDKCRQAFIRTHVKSSDLQKDVLTELIFIGVNPVEEFIAQSGYRLDALVEVNGIAVEVDGPSHFIRKKPNEWTLLKRRLVPANDGIPIVSVPYWDWNKLGGDQSRKQQYLRPLLGLSK</sequence>